<comment type="caution">
    <text evidence="1">The sequence shown here is derived from an EMBL/GenBank/DDBJ whole genome shotgun (WGS) entry which is preliminary data.</text>
</comment>
<dbReference type="PANTHER" id="PTHR13318:SF247">
    <property type="entry name" value="GH16156P"/>
    <property type="match status" value="1"/>
</dbReference>
<dbReference type="Gene3D" id="3.80.10.10">
    <property type="entry name" value="Ribonuclease Inhibitor"/>
    <property type="match status" value="1"/>
</dbReference>
<organism evidence="1 2">
    <name type="scientific">Culex pipiens pipiens</name>
    <name type="common">Northern house mosquito</name>
    <dbReference type="NCBI Taxonomy" id="38569"/>
    <lineage>
        <taxon>Eukaryota</taxon>
        <taxon>Metazoa</taxon>
        <taxon>Ecdysozoa</taxon>
        <taxon>Arthropoda</taxon>
        <taxon>Hexapoda</taxon>
        <taxon>Insecta</taxon>
        <taxon>Pterygota</taxon>
        <taxon>Neoptera</taxon>
        <taxon>Endopterygota</taxon>
        <taxon>Diptera</taxon>
        <taxon>Nematocera</taxon>
        <taxon>Culicoidea</taxon>
        <taxon>Culicidae</taxon>
        <taxon>Culicinae</taxon>
        <taxon>Culicini</taxon>
        <taxon>Culex</taxon>
        <taxon>Culex</taxon>
    </lineage>
</organism>
<sequence length="496" mass="56215">MFRRSVLLRSSRIEAVELWWPRVGRWLHDLQLERCRISVTTLVGMLRVTPQLKRLTLKLVEFSTGVVGEGLRLEKLEELVVDFPDDSGVTLGLLPLFGSGCPRLKNFTYLYPKHPEVDQLKVVDFLEQVQGTIEEVKLFYSEFVMDAIAELDRMDNLKCVTFIGNNPFFEPANDRTVLKFCRKYPNLKEFNMIRASIKHVSACSVFIMLRSLKRATITLSNEPDPFEPLECVNYSLESLSIYAAQRATNLSQYYCPNLRELTLCGMDMAIGKLAPLLSNSQRIDTLTLQRCRIRENYGVYCILGYLPSLRKLTMGSAHLTSWNHTDKTFAHSLQTLNLNHLTTTRDQLLAIAEVFPHLKQLHLQNLPADDAVIRYLCQKLPHLQTLAITNCPISDASTNFIGQHGRALNRLELIDNGGLSKGAVNRLKRRGVCPEVVFKPPLTPAVLVKSLLAVVAHRVACSPLTVVNCLLPKVGVKPWRPDFLRVELGEEFAFKN</sequence>
<name>A0ABD1DBL7_CULPP</name>
<dbReference type="Proteomes" id="UP001562425">
    <property type="component" value="Unassembled WGS sequence"/>
</dbReference>
<dbReference type="EMBL" id="JBEHCU010006467">
    <property type="protein sequence ID" value="KAL1397059.1"/>
    <property type="molecule type" value="Genomic_DNA"/>
</dbReference>
<keyword evidence="2" id="KW-1185">Reference proteome</keyword>
<gene>
    <name evidence="1" type="ORF">pipiens_001231</name>
</gene>
<dbReference type="PANTHER" id="PTHR13318">
    <property type="entry name" value="PARTNER OF PAIRED, ISOFORM B-RELATED"/>
    <property type="match status" value="1"/>
</dbReference>
<accession>A0ABD1DBL7</accession>
<dbReference type="AlphaFoldDB" id="A0ABD1DBL7"/>
<dbReference type="InterPro" id="IPR032675">
    <property type="entry name" value="LRR_dom_sf"/>
</dbReference>
<evidence type="ECO:0000313" key="2">
    <source>
        <dbReference type="Proteomes" id="UP001562425"/>
    </source>
</evidence>
<protein>
    <submittedName>
        <fullName evidence="1">Uncharacterized protein</fullName>
    </submittedName>
</protein>
<dbReference type="SUPFAM" id="SSF52047">
    <property type="entry name" value="RNI-like"/>
    <property type="match status" value="1"/>
</dbReference>
<evidence type="ECO:0000313" key="1">
    <source>
        <dbReference type="EMBL" id="KAL1397059.1"/>
    </source>
</evidence>
<proteinExistence type="predicted"/>
<reference evidence="1 2" key="1">
    <citation type="submission" date="2024-05" db="EMBL/GenBank/DDBJ databases">
        <title>Culex pipiens pipiens assembly and annotation.</title>
        <authorList>
            <person name="Alout H."/>
            <person name="Durand T."/>
        </authorList>
    </citation>
    <scope>NUCLEOTIDE SEQUENCE [LARGE SCALE GENOMIC DNA]</scope>
    <source>
        <strain evidence="1">HA-2024</strain>
        <tissue evidence="1">Whole body</tissue>
    </source>
</reference>